<evidence type="ECO:0000313" key="5">
    <source>
        <dbReference type="Proteomes" id="UP000636010"/>
    </source>
</evidence>
<dbReference type="PANTHER" id="PTHR44591:SF3">
    <property type="entry name" value="RESPONSE REGULATORY DOMAIN-CONTAINING PROTEIN"/>
    <property type="match status" value="1"/>
</dbReference>
<dbReference type="SUPFAM" id="SSF52172">
    <property type="entry name" value="CheY-like"/>
    <property type="match status" value="1"/>
</dbReference>
<dbReference type="InterPro" id="IPR050595">
    <property type="entry name" value="Bact_response_regulator"/>
</dbReference>
<keyword evidence="5" id="KW-1185">Reference proteome</keyword>
<dbReference type="PROSITE" id="PS50110">
    <property type="entry name" value="RESPONSE_REGULATORY"/>
    <property type="match status" value="1"/>
</dbReference>
<evidence type="ECO:0000313" key="4">
    <source>
        <dbReference type="EMBL" id="GGC47878.1"/>
    </source>
</evidence>
<proteinExistence type="predicted"/>
<dbReference type="EMBL" id="BMEC01000013">
    <property type="protein sequence ID" value="GGC47878.1"/>
    <property type="molecule type" value="Genomic_DNA"/>
</dbReference>
<sequence length="144" mass="17017">MKPVEQYKIFVVDDDFFYQNVFHQHLENLGYNDINLFNSGFDCLQQLNEKPDVIFLDYNMDNLTGYEVLKKIKRFNPDIYVVMVSAQEEIKPAVDALKHGAFDYIQKGEDDQLKVKQVLLKISEVRDLLDRSKPTILKKIFQFF</sequence>
<dbReference type="Proteomes" id="UP000636010">
    <property type="component" value="Unassembled WGS sequence"/>
</dbReference>
<feature type="modified residue" description="4-aspartylphosphate" evidence="2">
    <location>
        <position position="57"/>
    </location>
</feature>
<dbReference type="PANTHER" id="PTHR44591">
    <property type="entry name" value="STRESS RESPONSE REGULATOR PROTEIN 1"/>
    <property type="match status" value="1"/>
</dbReference>
<evidence type="ECO:0000256" key="2">
    <source>
        <dbReference type="PROSITE-ProRule" id="PRU00169"/>
    </source>
</evidence>
<dbReference type="RefSeq" id="WP_188466366.1">
    <property type="nucleotide sequence ID" value="NZ_BAABHU010000013.1"/>
</dbReference>
<accession>A0ABQ1MWA9</accession>
<comment type="caution">
    <text evidence="4">The sequence shown here is derived from an EMBL/GenBank/DDBJ whole genome shotgun (WGS) entry which is preliminary data.</text>
</comment>
<keyword evidence="1 2" id="KW-0597">Phosphoprotein</keyword>
<dbReference type="Pfam" id="PF00072">
    <property type="entry name" value="Response_reg"/>
    <property type="match status" value="1"/>
</dbReference>
<dbReference type="CDD" id="cd00156">
    <property type="entry name" value="REC"/>
    <property type="match status" value="1"/>
</dbReference>
<dbReference type="Gene3D" id="3.40.50.2300">
    <property type="match status" value="1"/>
</dbReference>
<dbReference type="InterPro" id="IPR001789">
    <property type="entry name" value="Sig_transdc_resp-reg_receiver"/>
</dbReference>
<feature type="domain" description="Response regulatory" evidence="3">
    <location>
        <begin position="8"/>
        <end position="122"/>
    </location>
</feature>
<evidence type="ECO:0000256" key="1">
    <source>
        <dbReference type="ARBA" id="ARBA00022553"/>
    </source>
</evidence>
<protein>
    <recommendedName>
        <fullName evidence="3">Response regulatory domain-containing protein</fullName>
    </recommendedName>
</protein>
<evidence type="ECO:0000259" key="3">
    <source>
        <dbReference type="PROSITE" id="PS50110"/>
    </source>
</evidence>
<name>A0ABQ1MWA9_9BACT</name>
<dbReference type="InterPro" id="IPR011006">
    <property type="entry name" value="CheY-like_superfamily"/>
</dbReference>
<reference evidence="5" key="1">
    <citation type="journal article" date="2019" name="Int. J. Syst. Evol. Microbiol.">
        <title>The Global Catalogue of Microorganisms (GCM) 10K type strain sequencing project: providing services to taxonomists for standard genome sequencing and annotation.</title>
        <authorList>
            <consortium name="The Broad Institute Genomics Platform"/>
            <consortium name="The Broad Institute Genome Sequencing Center for Infectious Disease"/>
            <person name="Wu L."/>
            <person name="Ma J."/>
        </authorList>
    </citation>
    <scope>NUCLEOTIDE SEQUENCE [LARGE SCALE GENOMIC DNA]</scope>
    <source>
        <strain evidence="5">CGMCC 1.10832</strain>
    </source>
</reference>
<organism evidence="4 5">
    <name type="scientific">Marivirga lumbricoides</name>
    <dbReference type="NCBI Taxonomy" id="1046115"/>
    <lineage>
        <taxon>Bacteria</taxon>
        <taxon>Pseudomonadati</taxon>
        <taxon>Bacteroidota</taxon>
        <taxon>Cytophagia</taxon>
        <taxon>Cytophagales</taxon>
        <taxon>Marivirgaceae</taxon>
        <taxon>Marivirga</taxon>
    </lineage>
</organism>
<dbReference type="SMART" id="SM00448">
    <property type="entry name" value="REC"/>
    <property type="match status" value="1"/>
</dbReference>
<gene>
    <name evidence="4" type="ORF">GCM10011506_36890</name>
</gene>